<dbReference type="PROSITE" id="PS51178">
    <property type="entry name" value="PASTA"/>
    <property type="match status" value="1"/>
</dbReference>
<organism evidence="4 5">
    <name type="scientific">Dactylosporangium maewongense</name>
    <dbReference type="NCBI Taxonomy" id="634393"/>
    <lineage>
        <taxon>Bacteria</taxon>
        <taxon>Bacillati</taxon>
        <taxon>Actinomycetota</taxon>
        <taxon>Actinomycetes</taxon>
        <taxon>Micromonosporales</taxon>
        <taxon>Micromonosporaceae</taxon>
        <taxon>Dactylosporangium</taxon>
    </lineage>
</organism>
<keyword evidence="5" id="KW-1185">Reference proteome</keyword>
<gene>
    <name evidence="4" type="ORF">GCM10009827_049660</name>
</gene>
<reference evidence="5" key="1">
    <citation type="journal article" date="2019" name="Int. J. Syst. Evol. Microbiol.">
        <title>The Global Catalogue of Microorganisms (GCM) 10K type strain sequencing project: providing services to taxonomists for standard genome sequencing and annotation.</title>
        <authorList>
            <consortium name="The Broad Institute Genomics Platform"/>
            <consortium name="The Broad Institute Genome Sequencing Center for Infectious Disease"/>
            <person name="Wu L."/>
            <person name="Ma J."/>
        </authorList>
    </citation>
    <scope>NUCLEOTIDE SEQUENCE [LARGE SCALE GENOMIC DNA]</scope>
    <source>
        <strain evidence="5">JCM 15933</strain>
    </source>
</reference>
<dbReference type="Proteomes" id="UP001501470">
    <property type="component" value="Unassembled WGS sequence"/>
</dbReference>
<dbReference type="Pfam" id="PF03793">
    <property type="entry name" value="PASTA"/>
    <property type="match status" value="1"/>
</dbReference>
<evidence type="ECO:0000313" key="5">
    <source>
        <dbReference type="Proteomes" id="UP001501470"/>
    </source>
</evidence>
<keyword evidence="2" id="KW-0812">Transmembrane</keyword>
<feature type="domain" description="PASTA" evidence="3">
    <location>
        <begin position="103"/>
        <end position="175"/>
    </location>
</feature>
<name>A0ABP4LLK9_9ACTN</name>
<dbReference type="EMBL" id="BAAAQD010000010">
    <property type="protein sequence ID" value="GAA1526873.1"/>
    <property type="molecule type" value="Genomic_DNA"/>
</dbReference>
<evidence type="ECO:0000256" key="1">
    <source>
        <dbReference type="SAM" id="MobiDB-lite"/>
    </source>
</evidence>
<feature type="region of interest" description="Disordered" evidence="1">
    <location>
        <begin position="49"/>
        <end position="101"/>
    </location>
</feature>
<keyword evidence="2" id="KW-0472">Membrane</keyword>
<feature type="transmembrane region" description="Helical" evidence="2">
    <location>
        <begin position="24"/>
        <end position="44"/>
    </location>
</feature>
<evidence type="ECO:0000259" key="3">
    <source>
        <dbReference type="PROSITE" id="PS51178"/>
    </source>
</evidence>
<proteinExistence type="predicted"/>
<accession>A0ABP4LLK9</accession>
<protein>
    <recommendedName>
        <fullName evidence="3">PASTA domain-containing protein</fullName>
    </recommendedName>
</protein>
<dbReference type="Gene3D" id="3.30.10.20">
    <property type="match status" value="1"/>
</dbReference>
<sequence>MTRARGQNPAVDSPVPPPRGKRGIIVGAAAVTVAAAVVAGLVIAGRDGGSGPAAGPATSGPAATAGTPAANANPGSPTAGTSAATTAPAPGSPGAPGAPATTAAATVAMPNLVGMNAAAARIELERLGFGDVRFGSQDAAETSVVLPQNWTVTRQSAAAGARVPTTTAIVLTCTRRV</sequence>
<keyword evidence="2" id="KW-1133">Transmembrane helix</keyword>
<dbReference type="CDD" id="cd06577">
    <property type="entry name" value="PASTA_pknB"/>
    <property type="match status" value="1"/>
</dbReference>
<evidence type="ECO:0000313" key="4">
    <source>
        <dbReference type="EMBL" id="GAA1526873.1"/>
    </source>
</evidence>
<evidence type="ECO:0000256" key="2">
    <source>
        <dbReference type="SAM" id="Phobius"/>
    </source>
</evidence>
<dbReference type="InterPro" id="IPR005543">
    <property type="entry name" value="PASTA_dom"/>
</dbReference>
<comment type="caution">
    <text evidence="4">The sequence shown here is derived from an EMBL/GenBank/DDBJ whole genome shotgun (WGS) entry which is preliminary data.</text>
</comment>
<feature type="compositionally biased region" description="Low complexity" evidence="1">
    <location>
        <begin position="53"/>
        <end position="89"/>
    </location>
</feature>